<dbReference type="STRING" id="34475.A0A4Y9Z8C1"/>
<feature type="compositionally biased region" description="Low complexity" evidence="1">
    <location>
        <begin position="223"/>
        <end position="236"/>
    </location>
</feature>
<dbReference type="Proteomes" id="UP000298390">
    <property type="component" value="Unassembled WGS sequence"/>
</dbReference>
<evidence type="ECO:0000256" key="1">
    <source>
        <dbReference type="SAM" id="MobiDB-lite"/>
    </source>
</evidence>
<dbReference type="EMBL" id="SEKV01000001">
    <property type="protein sequence ID" value="TFY70078.1"/>
    <property type="molecule type" value="Genomic_DNA"/>
</dbReference>
<evidence type="ECO:0000313" key="2">
    <source>
        <dbReference type="EMBL" id="TFY70078.1"/>
    </source>
</evidence>
<dbReference type="InterPro" id="IPR012337">
    <property type="entry name" value="RNaseH-like_sf"/>
</dbReference>
<proteinExistence type="predicted"/>
<reference evidence="2 3" key="1">
    <citation type="submission" date="2019-01" db="EMBL/GenBank/DDBJ databases">
        <title>Genome sequencing of the rare red list fungi Fomitopsis rosea.</title>
        <authorList>
            <person name="Buettner E."/>
            <person name="Kellner H."/>
        </authorList>
    </citation>
    <scope>NUCLEOTIDE SEQUENCE [LARGE SCALE GENOMIC DNA]</scope>
    <source>
        <strain evidence="2 3">DSM 105464</strain>
    </source>
</reference>
<gene>
    <name evidence="2" type="ORF">EVJ58_g59</name>
</gene>
<feature type="region of interest" description="Disordered" evidence="1">
    <location>
        <begin position="307"/>
        <end position="327"/>
    </location>
</feature>
<dbReference type="Gene3D" id="3.30.420.10">
    <property type="entry name" value="Ribonuclease H-like superfamily/Ribonuclease H"/>
    <property type="match status" value="1"/>
</dbReference>
<feature type="compositionally biased region" description="Basic and acidic residues" evidence="1">
    <location>
        <begin position="391"/>
        <end position="408"/>
    </location>
</feature>
<comment type="caution">
    <text evidence="2">The sequence shown here is derived from an EMBL/GenBank/DDBJ whole genome shotgun (WGS) entry which is preliminary data.</text>
</comment>
<evidence type="ECO:0000313" key="3">
    <source>
        <dbReference type="Proteomes" id="UP000298390"/>
    </source>
</evidence>
<sequence>MAATLNLQAKSTVKTVTAPQWPLYSWRTKSPNARLVYIRDVDEANIEISKLRPGPLGLDMEWKPCFFAGEREHPVALVQLANDEVVLLIQVSAMSSFPEKLSEVLGSPQYVKAGVAIKETPADQCILQQDAANDSHSGYILYCRLAAMAAAMFPPPLIPWYTFDFIGRALNPESGMEWVMANPNYDPGPPPPVPIPPQDWDPETSRSKRRNRRRENDDLPHASNVSVVHSQSSSFSGGNFRHGSGMPLPNPVLPHGGPSRHVAALGSFARHPADVPAFVPRGSANYHTYHNQGQYPRQQSRGYPNVQYAQHTRGPPSGHHNHHPNVRDDEGEIVFASYGMSIVPDPEDEQRGQGQPNAHHAPTASGSGSQHARAQMPRQHGRGRGRGGSRAPERRGDREGEQQQRDRQPWAQRGGAPQRTGVAD</sequence>
<organism evidence="2 3">
    <name type="scientific">Rhodofomes roseus</name>
    <dbReference type="NCBI Taxonomy" id="34475"/>
    <lineage>
        <taxon>Eukaryota</taxon>
        <taxon>Fungi</taxon>
        <taxon>Dikarya</taxon>
        <taxon>Basidiomycota</taxon>
        <taxon>Agaricomycotina</taxon>
        <taxon>Agaricomycetes</taxon>
        <taxon>Polyporales</taxon>
        <taxon>Rhodofomes</taxon>
    </lineage>
</organism>
<name>A0A4Y9Z8C1_9APHY</name>
<evidence type="ECO:0008006" key="4">
    <source>
        <dbReference type="Google" id="ProtNLM"/>
    </source>
</evidence>
<accession>A0A4Y9Z8C1</accession>
<dbReference type="SUPFAM" id="SSF53098">
    <property type="entry name" value="Ribonuclease H-like"/>
    <property type="match status" value="1"/>
</dbReference>
<dbReference type="AlphaFoldDB" id="A0A4Y9Z8C1"/>
<feature type="region of interest" description="Disordered" evidence="1">
    <location>
        <begin position="181"/>
        <end position="259"/>
    </location>
</feature>
<protein>
    <recommendedName>
        <fullName evidence="4">3'-5' exonuclease domain-containing protein</fullName>
    </recommendedName>
</protein>
<feature type="compositionally biased region" description="Pro residues" evidence="1">
    <location>
        <begin position="186"/>
        <end position="199"/>
    </location>
</feature>
<dbReference type="GO" id="GO:0003676">
    <property type="term" value="F:nucleic acid binding"/>
    <property type="evidence" value="ECO:0007669"/>
    <property type="project" value="InterPro"/>
</dbReference>
<feature type="region of interest" description="Disordered" evidence="1">
    <location>
        <begin position="342"/>
        <end position="424"/>
    </location>
</feature>
<dbReference type="InterPro" id="IPR036397">
    <property type="entry name" value="RNaseH_sf"/>
</dbReference>